<accession>A0A8C5DEA0</accession>
<dbReference type="GO" id="GO:0000785">
    <property type="term" value="C:chromatin"/>
    <property type="evidence" value="ECO:0007669"/>
    <property type="project" value="TreeGrafter"/>
</dbReference>
<evidence type="ECO:0000256" key="2">
    <source>
        <dbReference type="ARBA" id="ARBA00023242"/>
    </source>
</evidence>
<dbReference type="PANTHER" id="PTHR48033:SF10">
    <property type="entry name" value="RNA-BINDING PROTEIN SQUID"/>
    <property type="match status" value="1"/>
</dbReference>
<dbReference type="SMART" id="SM00360">
    <property type="entry name" value="RRM"/>
    <property type="match status" value="2"/>
</dbReference>
<name>A0A8C5DEA0_GOUWI</name>
<dbReference type="Proteomes" id="UP000694680">
    <property type="component" value="Unassembled WGS sequence"/>
</dbReference>
<evidence type="ECO:0000256" key="3">
    <source>
        <dbReference type="PROSITE-ProRule" id="PRU00176"/>
    </source>
</evidence>
<reference evidence="5" key="1">
    <citation type="submission" date="2025-08" db="UniProtKB">
        <authorList>
            <consortium name="Ensembl"/>
        </authorList>
    </citation>
    <scope>IDENTIFICATION</scope>
</reference>
<feature type="domain" description="RRM" evidence="4">
    <location>
        <begin position="103"/>
        <end position="152"/>
    </location>
</feature>
<dbReference type="InterPro" id="IPR000504">
    <property type="entry name" value="RRM_dom"/>
</dbReference>
<dbReference type="Pfam" id="PF00076">
    <property type="entry name" value="RRM_1"/>
    <property type="match status" value="2"/>
</dbReference>
<keyword evidence="2" id="KW-0539">Nucleus</keyword>
<evidence type="ECO:0000313" key="6">
    <source>
        <dbReference type="Proteomes" id="UP000694680"/>
    </source>
</evidence>
<keyword evidence="3" id="KW-0694">RNA-binding</keyword>
<reference evidence="5" key="2">
    <citation type="submission" date="2025-09" db="UniProtKB">
        <authorList>
            <consortium name="Ensembl"/>
        </authorList>
    </citation>
    <scope>IDENTIFICATION</scope>
</reference>
<evidence type="ECO:0000259" key="4">
    <source>
        <dbReference type="PROSITE" id="PS50102"/>
    </source>
</evidence>
<dbReference type="PROSITE" id="PS50102">
    <property type="entry name" value="RRM"/>
    <property type="match status" value="2"/>
</dbReference>
<dbReference type="GO" id="GO:0005654">
    <property type="term" value="C:nucleoplasm"/>
    <property type="evidence" value="ECO:0007669"/>
    <property type="project" value="TreeGrafter"/>
</dbReference>
<evidence type="ECO:0000256" key="1">
    <source>
        <dbReference type="ARBA" id="ARBA00004123"/>
    </source>
</evidence>
<feature type="domain" description="RRM" evidence="4">
    <location>
        <begin position="10"/>
        <end position="80"/>
    </location>
</feature>
<dbReference type="Ensembl" id="ENSGWIT00000005811.1">
    <property type="protein sequence ID" value="ENSGWIP00000005402.1"/>
    <property type="gene ID" value="ENSGWIG00000002928.1"/>
</dbReference>
<dbReference type="SUPFAM" id="SSF54928">
    <property type="entry name" value="RNA-binding domain, RBD"/>
    <property type="match status" value="2"/>
</dbReference>
<keyword evidence="6" id="KW-1185">Reference proteome</keyword>
<dbReference type="GO" id="GO:0010468">
    <property type="term" value="P:regulation of gene expression"/>
    <property type="evidence" value="ECO:0007669"/>
    <property type="project" value="TreeGrafter"/>
</dbReference>
<dbReference type="InterPro" id="IPR035979">
    <property type="entry name" value="RBD_domain_sf"/>
</dbReference>
<dbReference type="InterPro" id="IPR012677">
    <property type="entry name" value="Nucleotide-bd_a/b_plait_sf"/>
</dbReference>
<sequence length="171" mass="19750">INNNSQHCSGNIPHDVEKTELVEFFEQFGSVLDFKVISRGKHPNFGFVVFNNSEPVQKILSSRPIELFDNVRLNVQEKKRRSPREVEGRESEGRRMVRYPDSHQLFVGNIPHDVEKPKLMDFFEQFGSALDFKIISREKHPNFGFVVFNDSEPPVLKVCSVFSDYSGLNHP</sequence>
<dbReference type="Gene3D" id="3.30.70.330">
    <property type="match status" value="2"/>
</dbReference>
<organism evidence="5 6">
    <name type="scientific">Gouania willdenowi</name>
    <name type="common">Blunt-snouted clingfish</name>
    <name type="synonym">Lepadogaster willdenowi</name>
    <dbReference type="NCBI Taxonomy" id="441366"/>
    <lineage>
        <taxon>Eukaryota</taxon>
        <taxon>Metazoa</taxon>
        <taxon>Chordata</taxon>
        <taxon>Craniata</taxon>
        <taxon>Vertebrata</taxon>
        <taxon>Euteleostomi</taxon>
        <taxon>Actinopterygii</taxon>
        <taxon>Neopterygii</taxon>
        <taxon>Teleostei</taxon>
        <taxon>Neoteleostei</taxon>
        <taxon>Acanthomorphata</taxon>
        <taxon>Ovalentaria</taxon>
        <taxon>Blenniimorphae</taxon>
        <taxon>Blenniiformes</taxon>
        <taxon>Gobiesocoidei</taxon>
        <taxon>Gobiesocidae</taxon>
        <taxon>Gobiesocinae</taxon>
        <taxon>Gouania</taxon>
    </lineage>
</organism>
<proteinExistence type="predicted"/>
<protein>
    <recommendedName>
        <fullName evidence="4">RRM domain-containing protein</fullName>
    </recommendedName>
</protein>
<comment type="subcellular location">
    <subcellularLocation>
        <location evidence="1">Nucleus</location>
    </subcellularLocation>
</comment>
<dbReference type="PANTHER" id="PTHR48033">
    <property type="entry name" value="RNA-BINDING (RRM/RBD/RNP MOTIFS) FAMILY PROTEIN"/>
    <property type="match status" value="1"/>
</dbReference>
<dbReference type="GO" id="GO:0003723">
    <property type="term" value="F:RNA binding"/>
    <property type="evidence" value="ECO:0007669"/>
    <property type="project" value="UniProtKB-UniRule"/>
</dbReference>
<evidence type="ECO:0000313" key="5">
    <source>
        <dbReference type="Ensembl" id="ENSGWIP00000005402.1"/>
    </source>
</evidence>
<dbReference type="AlphaFoldDB" id="A0A8C5DEA0"/>